<protein>
    <submittedName>
        <fullName evidence="3">5-formyltetrahydrofolate cyclo-ligase</fullName>
    </submittedName>
</protein>
<dbReference type="AlphaFoldDB" id="A0A183I8X0"/>
<reference evidence="1 2" key="2">
    <citation type="submission" date="2018-11" db="EMBL/GenBank/DDBJ databases">
        <authorList>
            <consortium name="Pathogen Informatics"/>
        </authorList>
    </citation>
    <scope>NUCLEOTIDE SEQUENCE [LARGE SCALE GENOMIC DNA]</scope>
</reference>
<dbReference type="WBParaSite" id="SBAD_0000007201-mRNA-1">
    <property type="protein sequence ID" value="SBAD_0000007201-mRNA-1"/>
    <property type="gene ID" value="SBAD_0000007201"/>
</dbReference>
<proteinExistence type="predicted"/>
<evidence type="ECO:0000313" key="1">
    <source>
        <dbReference type="EMBL" id="VDO79142.1"/>
    </source>
</evidence>
<sequence>MFDVELDADRKNFTQRKRQEVQQQKKAKLAAALRRQGLQKAKPRLLLISYSRKVQLSNQELFYAVALGSAPSLSSRLRCEFHPVTDAHVAPRVLLFVVQGRPANMTPHCSAQPSFATSNVRGMQANKPFTHGRRQFLEPACGFGNDEHG</sequence>
<name>A0A183I8X0_9BILA</name>
<dbReference type="Proteomes" id="UP000270296">
    <property type="component" value="Unassembled WGS sequence"/>
</dbReference>
<organism evidence="3">
    <name type="scientific">Soboliphyme baturini</name>
    <dbReference type="NCBI Taxonomy" id="241478"/>
    <lineage>
        <taxon>Eukaryota</taxon>
        <taxon>Metazoa</taxon>
        <taxon>Ecdysozoa</taxon>
        <taxon>Nematoda</taxon>
        <taxon>Enoplea</taxon>
        <taxon>Dorylaimia</taxon>
        <taxon>Dioctophymatida</taxon>
        <taxon>Dioctophymatoidea</taxon>
        <taxon>Soboliphymatidae</taxon>
        <taxon>Soboliphyme</taxon>
    </lineage>
</organism>
<reference evidence="3" key="1">
    <citation type="submission" date="2016-06" db="UniProtKB">
        <authorList>
            <consortium name="WormBaseParasite"/>
        </authorList>
    </citation>
    <scope>IDENTIFICATION</scope>
</reference>
<accession>A0A183I8X0</accession>
<evidence type="ECO:0000313" key="3">
    <source>
        <dbReference type="WBParaSite" id="SBAD_0000007201-mRNA-1"/>
    </source>
</evidence>
<dbReference type="EMBL" id="UZAM01000078">
    <property type="protein sequence ID" value="VDO79142.1"/>
    <property type="molecule type" value="Genomic_DNA"/>
</dbReference>
<gene>
    <name evidence="1" type="ORF">SBAD_LOCUS63</name>
</gene>
<evidence type="ECO:0000313" key="2">
    <source>
        <dbReference type="Proteomes" id="UP000270296"/>
    </source>
</evidence>
<keyword evidence="2" id="KW-1185">Reference proteome</keyword>